<dbReference type="EMBL" id="KZ613937">
    <property type="protein sequence ID" value="PMD48496.1"/>
    <property type="molecule type" value="Genomic_DNA"/>
</dbReference>
<dbReference type="Gene3D" id="1.20.5.170">
    <property type="match status" value="1"/>
</dbReference>
<dbReference type="InterPro" id="IPR021833">
    <property type="entry name" value="DUF3425"/>
</dbReference>
<feature type="compositionally biased region" description="Basic and acidic residues" evidence="1">
    <location>
        <begin position="47"/>
        <end position="66"/>
    </location>
</feature>
<dbReference type="SUPFAM" id="SSF57959">
    <property type="entry name" value="Leucine zipper domain"/>
    <property type="match status" value="1"/>
</dbReference>
<dbReference type="OrthoDB" id="2245989at2759"/>
<reference evidence="2 3" key="1">
    <citation type="submission" date="2016-04" db="EMBL/GenBank/DDBJ databases">
        <title>A degradative enzymes factory behind the ericoid mycorrhizal symbiosis.</title>
        <authorList>
            <consortium name="DOE Joint Genome Institute"/>
            <person name="Martino E."/>
            <person name="Morin E."/>
            <person name="Grelet G."/>
            <person name="Kuo A."/>
            <person name="Kohler A."/>
            <person name="Daghino S."/>
            <person name="Barry K."/>
            <person name="Choi C."/>
            <person name="Cichocki N."/>
            <person name="Clum A."/>
            <person name="Copeland A."/>
            <person name="Hainaut M."/>
            <person name="Haridas S."/>
            <person name="Labutti K."/>
            <person name="Lindquist E."/>
            <person name="Lipzen A."/>
            <person name="Khouja H.-R."/>
            <person name="Murat C."/>
            <person name="Ohm R."/>
            <person name="Olson A."/>
            <person name="Spatafora J."/>
            <person name="Veneault-Fourrey C."/>
            <person name="Henrissat B."/>
            <person name="Grigoriev I."/>
            <person name="Martin F."/>
            <person name="Perotto S."/>
        </authorList>
    </citation>
    <scope>NUCLEOTIDE SEQUENCE [LARGE SCALE GENOMIC DNA]</scope>
    <source>
        <strain evidence="2 3">F</strain>
    </source>
</reference>
<gene>
    <name evidence="2" type="ORF">L207DRAFT_8170</name>
</gene>
<dbReference type="Pfam" id="PF11905">
    <property type="entry name" value="DUF3425"/>
    <property type="match status" value="1"/>
</dbReference>
<dbReference type="STRING" id="1149755.A0A2J6SCL2"/>
<sequence length="385" mass="43188">MSTTTTRSSRQYSLKSSMDSTADKEERKREYNRLAQREFRRRRKEHLRNLEQAQKEQSSEQSEEIERLRYQNDELRRENEALRAQIYGQPSSSHGMLSTQMAVPPLGSDGRQYSLSPSISGASMSATGSPPATLGSDMMPMAALSLTSSMLPPSMQAYSDHAALSSQPFSMVQHSSGLRHSSVHKSSPESSGFRSSRSAMGPPFQSLNVSQVEAVQQAPSQRRPSGQPQNMAMVPYDRNRARTEIMDIFRPLYQDPAATSSPERHLAVLRSMADSLPPSLRPSKAQLETPHYFGIDMIASPPLRDRLITLTAEVARSFVTDLGIAGEQRDDVGQVIIWGDDPLNEMSWELSQPILEKWDWLLGPGWKQRANFWRGQRGAPLLPEW</sequence>
<proteinExistence type="predicted"/>
<protein>
    <recommendedName>
        <fullName evidence="4">BZIP domain-containing protein</fullName>
    </recommendedName>
</protein>
<dbReference type="AlphaFoldDB" id="A0A2J6SCL2"/>
<dbReference type="GO" id="GO:0003700">
    <property type="term" value="F:DNA-binding transcription factor activity"/>
    <property type="evidence" value="ECO:0007669"/>
    <property type="project" value="InterPro"/>
</dbReference>
<dbReference type="CDD" id="cd14688">
    <property type="entry name" value="bZIP_YAP"/>
    <property type="match status" value="1"/>
</dbReference>
<feature type="compositionally biased region" description="Polar residues" evidence="1">
    <location>
        <begin position="205"/>
        <end position="230"/>
    </location>
</feature>
<feature type="region of interest" description="Disordered" evidence="1">
    <location>
        <begin position="1"/>
        <end position="66"/>
    </location>
</feature>
<evidence type="ECO:0000313" key="2">
    <source>
        <dbReference type="EMBL" id="PMD48496.1"/>
    </source>
</evidence>
<evidence type="ECO:0008006" key="4">
    <source>
        <dbReference type="Google" id="ProtNLM"/>
    </source>
</evidence>
<name>A0A2J6SCL2_HYAVF</name>
<feature type="compositionally biased region" description="Polar residues" evidence="1">
    <location>
        <begin position="11"/>
        <end position="20"/>
    </location>
</feature>
<dbReference type="PANTHER" id="PTHR38116">
    <property type="entry name" value="CHROMOSOME 7, WHOLE GENOME SHOTGUN SEQUENCE"/>
    <property type="match status" value="1"/>
</dbReference>
<feature type="compositionally biased region" description="Low complexity" evidence="1">
    <location>
        <begin position="184"/>
        <end position="198"/>
    </location>
</feature>
<keyword evidence="3" id="KW-1185">Reference proteome</keyword>
<feature type="compositionally biased region" description="Low complexity" evidence="1">
    <location>
        <begin position="1"/>
        <end position="10"/>
    </location>
</feature>
<dbReference type="InterPro" id="IPR046347">
    <property type="entry name" value="bZIP_sf"/>
</dbReference>
<evidence type="ECO:0000313" key="3">
    <source>
        <dbReference type="Proteomes" id="UP000235786"/>
    </source>
</evidence>
<feature type="region of interest" description="Disordered" evidence="1">
    <location>
        <begin position="172"/>
        <end position="232"/>
    </location>
</feature>
<accession>A0A2J6SCL2</accession>
<evidence type="ECO:0000256" key="1">
    <source>
        <dbReference type="SAM" id="MobiDB-lite"/>
    </source>
</evidence>
<dbReference type="Proteomes" id="UP000235786">
    <property type="component" value="Unassembled WGS sequence"/>
</dbReference>
<organism evidence="2 3">
    <name type="scientific">Hyaloscypha variabilis (strain UAMH 11265 / GT02V1 / F)</name>
    <name type="common">Meliniomyces variabilis</name>
    <dbReference type="NCBI Taxonomy" id="1149755"/>
    <lineage>
        <taxon>Eukaryota</taxon>
        <taxon>Fungi</taxon>
        <taxon>Dikarya</taxon>
        <taxon>Ascomycota</taxon>
        <taxon>Pezizomycotina</taxon>
        <taxon>Leotiomycetes</taxon>
        <taxon>Helotiales</taxon>
        <taxon>Hyaloscyphaceae</taxon>
        <taxon>Hyaloscypha</taxon>
        <taxon>Hyaloscypha variabilis</taxon>
    </lineage>
</organism>
<feature type="compositionally biased region" description="Basic and acidic residues" evidence="1">
    <location>
        <begin position="21"/>
        <end position="38"/>
    </location>
</feature>
<dbReference type="PANTHER" id="PTHR38116:SF9">
    <property type="entry name" value="BZIP DOMAIN-CONTAINING PROTEIN"/>
    <property type="match status" value="1"/>
</dbReference>